<proteinExistence type="predicted"/>
<name>A0ABQ1GJ13_9GAMM</name>
<protein>
    <recommendedName>
        <fullName evidence="1">Cupin type-1 domain-containing protein</fullName>
    </recommendedName>
</protein>
<sequence length="143" mass="16126">MKMLQLNLNIDNLDQVTKFGALGESGLVGSYWILTPRQEMVPYFLPTEDLVYFVLTGTGVVYTFDKTKVSNIYLYTPRPNETVIPSPKYKDIDSAVKSKNIISSSEIFHITPGVMHSICNEGKENLVLFSVHSNTHNCVYTSR</sequence>
<dbReference type="InterPro" id="IPR014710">
    <property type="entry name" value="RmlC-like_jellyroll"/>
</dbReference>
<comment type="caution">
    <text evidence="2">The sequence shown here is derived from an EMBL/GenBank/DDBJ whole genome shotgun (WGS) entry which is preliminary data.</text>
</comment>
<dbReference type="RefSeq" id="WP_188473038.1">
    <property type="nucleotide sequence ID" value="NZ_BMFZ01000004.1"/>
</dbReference>
<dbReference type="Proteomes" id="UP000627464">
    <property type="component" value="Unassembled WGS sequence"/>
</dbReference>
<dbReference type="InterPro" id="IPR011051">
    <property type="entry name" value="RmlC_Cupin_sf"/>
</dbReference>
<evidence type="ECO:0000259" key="1">
    <source>
        <dbReference type="Pfam" id="PF00190"/>
    </source>
</evidence>
<keyword evidence="3" id="KW-1185">Reference proteome</keyword>
<dbReference type="SUPFAM" id="SSF51182">
    <property type="entry name" value="RmlC-like cupins"/>
    <property type="match status" value="1"/>
</dbReference>
<gene>
    <name evidence="2" type="ORF">GCM10011328_19590</name>
</gene>
<dbReference type="Pfam" id="PF00190">
    <property type="entry name" value="Cupin_1"/>
    <property type="match status" value="1"/>
</dbReference>
<accession>A0ABQ1GJ13</accession>
<dbReference type="Gene3D" id="2.60.120.10">
    <property type="entry name" value="Jelly Rolls"/>
    <property type="match status" value="1"/>
</dbReference>
<dbReference type="InterPro" id="IPR006045">
    <property type="entry name" value="Cupin_1"/>
</dbReference>
<organism evidence="2 3">
    <name type="scientific">Hafnia psychrotolerans</name>
    <dbReference type="NCBI Taxonomy" id="1477018"/>
    <lineage>
        <taxon>Bacteria</taxon>
        <taxon>Pseudomonadati</taxon>
        <taxon>Pseudomonadota</taxon>
        <taxon>Gammaproteobacteria</taxon>
        <taxon>Enterobacterales</taxon>
        <taxon>Hafniaceae</taxon>
        <taxon>Hafnia</taxon>
    </lineage>
</organism>
<reference evidence="3" key="1">
    <citation type="journal article" date="2019" name="Int. J. Syst. Evol. Microbiol.">
        <title>The Global Catalogue of Microorganisms (GCM) 10K type strain sequencing project: providing services to taxonomists for standard genome sequencing and annotation.</title>
        <authorList>
            <consortium name="The Broad Institute Genomics Platform"/>
            <consortium name="The Broad Institute Genome Sequencing Center for Infectious Disease"/>
            <person name="Wu L."/>
            <person name="Ma J."/>
        </authorList>
    </citation>
    <scope>NUCLEOTIDE SEQUENCE [LARGE SCALE GENOMIC DNA]</scope>
    <source>
        <strain evidence="3">CGMCC 1.12806</strain>
    </source>
</reference>
<feature type="domain" description="Cupin type-1" evidence="1">
    <location>
        <begin position="17"/>
        <end position="136"/>
    </location>
</feature>
<dbReference type="EMBL" id="BMFZ01000004">
    <property type="protein sequence ID" value="GGA44577.1"/>
    <property type="molecule type" value="Genomic_DNA"/>
</dbReference>
<evidence type="ECO:0000313" key="3">
    <source>
        <dbReference type="Proteomes" id="UP000627464"/>
    </source>
</evidence>
<evidence type="ECO:0000313" key="2">
    <source>
        <dbReference type="EMBL" id="GGA44577.1"/>
    </source>
</evidence>